<comment type="caution">
    <text evidence="1">The sequence shown here is derived from an EMBL/GenBank/DDBJ whole genome shotgun (WGS) entry which is preliminary data.</text>
</comment>
<protein>
    <submittedName>
        <fullName evidence="1">Uncharacterized protein</fullName>
    </submittedName>
</protein>
<keyword evidence="2" id="KW-1185">Reference proteome</keyword>
<evidence type="ECO:0000313" key="1">
    <source>
        <dbReference type="EMBL" id="KAJ0182052.1"/>
    </source>
</evidence>
<dbReference type="Proteomes" id="UP000824533">
    <property type="component" value="Linkage Group LG04"/>
</dbReference>
<name>A0ACC1DEM6_9NEOP</name>
<dbReference type="EMBL" id="CM034390">
    <property type="protein sequence ID" value="KAJ0182052.1"/>
    <property type="molecule type" value="Genomic_DNA"/>
</dbReference>
<sequence>MANSCIVKCKICPDHKVLSKLSSSQENCIETIKTFYDFKQRCIEVEKSLQIMIFSPSDPLPPNCITCASEIDTVVKSDQPETIQSLNVNCTEQKQCSNDVTSFPIKLSTKRKKYNKIPTKHQCETCGKIFKGLKTLNNHILTHCGFKEFSCKLCLKNFARKENLNIHMRSHLGIRPFICDICGKSSTKRQDLIRHFKIHSEDRDYVCMRCNCTFKRSSDVVRHMRTHTGERPYSCNDCDKHYASHSGLKKHLKAHSDNL</sequence>
<reference evidence="1 2" key="1">
    <citation type="journal article" date="2021" name="Front. Genet.">
        <title>Chromosome-Level Genome Assembly Reveals Significant Gene Expansion in the Toll and IMD Signaling Pathways of Dendrolimus kikuchii.</title>
        <authorList>
            <person name="Zhou J."/>
            <person name="Wu P."/>
            <person name="Xiong Z."/>
            <person name="Liu N."/>
            <person name="Zhao N."/>
            <person name="Ji M."/>
            <person name="Qiu Y."/>
            <person name="Yang B."/>
        </authorList>
    </citation>
    <scope>NUCLEOTIDE SEQUENCE [LARGE SCALE GENOMIC DNA]</scope>
    <source>
        <strain evidence="1">Ann1</strain>
    </source>
</reference>
<accession>A0ACC1DEM6</accession>
<proteinExistence type="predicted"/>
<evidence type="ECO:0000313" key="2">
    <source>
        <dbReference type="Proteomes" id="UP000824533"/>
    </source>
</evidence>
<gene>
    <name evidence="1" type="ORF">K1T71_002774</name>
</gene>
<organism evidence="1 2">
    <name type="scientific">Dendrolimus kikuchii</name>
    <dbReference type="NCBI Taxonomy" id="765133"/>
    <lineage>
        <taxon>Eukaryota</taxon>
        <taxon>Metazoa</taxon>
        <taxon>Ecdysozoa</taxon>
        <taxon>Arthropoda</taxon>
        <taxon>Hexapoda</taxon>
        <taxon>Insecta</taxon>
        <taxon>Pterygota</taxon>
        <taxon>Neoptera</taxon>
        <taxon>Endopterygota</taxon>
        <taxon>Lepidoptera</taxon>
        <taxon>Glossata</taxon>
        <taxon>Ditrysia</taxon>
        <taxon>Bombycoidea</taxon>
        <taxon>Lasiocampidae</taxon>
        <taxon>Dendrolimus</taxon>
    </lineage>
</organism>